<accession>A0A0J9E525</accession>
<organism evidence="1 2">
    <name type="scientific">Candidatus Rhodobacter oscarellae</name>
    <dbReference type="NCBI Taxonomy" id="1675527"/>
    <lineage>
        <taxon>Bacteria</taxon>
        <taxon>Pseudomonadati</taxon>
        <taxon>Pseudomonadota</taxon>
        <taxon>Alphaproteobacteria</taxon>
        <taxon>Rhodobacterales</taxon>
        <taxon>Rhodobacter group</taxon>
        <taxon>Rhodobacter</taxon>
    </lineage>
</organism>
<keyword evidence="2" id="KW-1185">Reference proteome</keyword>
<dbReference type="Pfam" id="PF17267">
    <property type="entry name" value="DUF5333"/>
    <property type="match status" value="1"/>
</dbReference>
<protein>
    <submittedName>
        <fullName evidence="1">Uncharacterized protein</fullName>
    </submittedName>
</protein>
<evidence type="ECO:0000313" key="2">
    <source>
        <dbReference type="Proteomes" id="UP000037178"/>
    </source>
</evidence>
<dbReference type="EMBL" id="LFTY01000002">
    <property type="protein sequence ID" value="KMW57837.1"/>
    <property type="molecule type" value="Genomic_DNA"/>
</dbReference>
<proteinExistence type="predicted"/>
<dbReference type="STRING" id="1675527.AIOL_002805"/>
<gene>
    <name evidence="1" type="ORF">AIOL_002805</name>
</gene>
<dbReference type="AlphaFoldDB" id="A0A0J9E525"/>
<dbReference type="InterPro" id="IPR020349">
    <property type="entry name" value="Uncharacterised_14.7kDa"/>
</dbReference>
<sequence length="101" mass="11439">MGELVAGEVGYQIQKHCPDIRMRRLRALGKLNRLADYARDQGYSDKDFDALSKDPEARALRDGRVDAYLNAQGVTKGDVDSYCQLGYREIEAKTFVGRLLR</sequence>
<evidence type="ECO:0000313" key="1">
    <source>
        <dbReference type="EMBL" id="KMW57837.1"/>
    </source>
</evidence>
<dbReference type="PATRIC" id="fig|1675527.3.peg.2937"/>
<dbReference type="Proteomes" id="UP000037178">
    <property type="component" value="Unassembled WGS sequence"/>
</dbReference>
<reference evidence="1 2" key="1">
    <citation type="submission" date="2015-06" db="EMBL/GenBank/DDBJ databases">
        <title>Draft genome sequence of an Alphaproteobacteria species associated to the Mediterranean sponge Oscarella lobularis.</title>
        <authorList>
            <person name="Jourda C."/>
            <person name="Santini S."/>
            <person name="Claverie J.-M."/>
        </authorList>
    </citation>
    <scope>NUCLEOTIDE SEQUENCE [LARGE SCALE GENOMIC DNA]</scope>
    <source>
        <strain evidence="1">IGS</strain>
    </source>
</reference>
<name>A0A0J9E525_9RHOB</name>
<comment type="caution">
    <text evidence="1">The sequence shown here is derived from an EMBL/GenBank/DDBJ whole genome shotgun (WGS) entry which is preliminary data.</text>
</comment>